<dbReference type="AlphaFoldDB" id="W2TLE5"/>
<reference evidence="2" key="1">
    <citation type="journal article" date="2014" name="Nat. Genet.">
        <title>Genome of the human hookworm Necator americanus.</title>
        <authorList>
            <person name="Tang Y.T."/>
            <person name="Gao X."/>
            <person name="Rosa B.A."/>
            <person name="Abubucker S."/>
            <person name="Hallsworth-Pepin K."/>
            <person name="Martin J."/>
            <person name="Tyagi R."/>
            <person name="Heizer E."/>
            <person name="Zhang X."/>
            <person name="Bhonagiri-Palsikar V."/>
            <person name="Minx P."/>
            <person name="Warren W.C."/>
            <person name="Wang Q."/>
            <person name="Zhan B."/>
            <person name="Hotez P.J."/>
            <person name="Sternberg P.W."/>
            <person name="Dougall A."/>
            <person name="Gaze S.T."/>
            <person name="Mulvenna J."/>
            <person name="Sotillo J."/>
            <person name="Ranganathan S."/>
            <person name="Rabelo E.M."/>
            <person name="Wilson R.K."/>
            <person name="Felgner P.L."/>
            <person name="Bethony J."/>
            <person name="Hawdon J.M."/>
            <person name="Gasser R.B."/>
            <person name="Loukas A."/>
            <person name="Mitreva M."/>
        </authorList>
    </citation>
    <scope>NUCLEOTIDE SEQUENCE [LARGE SCALE GENOMIC DNA]</scope>
</reference>
<sequence>SDRFFLNPWCVALRTLSTHTWISRTHSRRLSFEKMVPGRRLLTVVTYYSHILSVPLPAFAKYNANYSIEILNQHCSSCVKFERYLVTSEAGVYPQFSTFLGAVDTVYNISFLKGQIKERNVGTERQLTRV</sequence>
<protein>
    <submittedName>
        <fullName evidence="1">Uncharacterized protein</fullName>
    </submittedName>
</protein>
<evidence type="ECO:0000313" key="2">
    <source>
        <dbReference type="Proteomes" id="UP000053676"/>
    </source>
</evidence>
<gene>
    <name evidence="1" type="ORF">NECAME_08268</name>
</gene>
<keyword evidence="2" id="KW-1185">Reference proteome</keyword>
<dbReference type="Proteomes" id="UP000053676">
    <property type="component" value="Unassembled WGS sequence"/>
</dbReference>
<evidence type="ECO:0000313" key="1">
    <source>
        <dbReference type="EMBL" id="ETN81966.1"/>
    </source>
</evidence>
<accession>W2TLE5</accession>
<proteinExistence type="predicted"/>
<feature type="non-terminal residue" evidence="1">
    <location>
        <position position="1"/>
    </location>
</feature>
<organism evidence="1 2">
    <name type="scientific">Necator americanus</name>
    <name type="common">Human hookworm</name>
    <dbReference type="NCBI Taxonomy" id="51031"/>
    <lineage>
        <taxon>Eukaryota</taxon>
        <taxon>Metazoa</taxon>
        <taxon>Ecdysozoa</taxon>
        <taxon>Nematoda</taxon>
        <taxon>Chromadorea</taxon>
        <taxon>Rhabditida</taxon>
        <taxon>Rhabditina</taxon>
        <taxon>Rhabditomorpha</taxon>
        <taxon>Strongyloidea</taxon>
        <taxon>Ancylostomatidae</taxon>
        <taxon>Bunostominae</taxon>
        <taxon>Necator</taxon>
    </lineage>
</organism>
<dbReference type="EMBL" id="KI658614">
    <property type="protein sequence ID" value="ETN81966.1"/>
    <property type="molecule type" value="Genomic_DNA"/>
</dbReference>
<dbReference type="KEGG" id="nai:NECAME_08268"/>
<name>W2TLE5_NECAM</name>